<organism evidence="1 2">
    <name type="scientific">Vallitalea maricola</name>
    <dbReference type="NCBI Taxonomy" id="3074433"/>
    <lineage>
        <taxon>Bacteria</taxon>
        <taxon>Bacillati</taxon>
        <taxon>Bacillota</taxon>
        <taxon>Clostridia</taxon>
        <taxon>Lachnospirales</taxon>
        <taxon>Vallitaleaceae</taxon>
        <taxon>Vallitalea</taxon>
    </lineage>
</organism>
<proteinExistence type="predicted"/>
<protein>
    <submittedName>
        <fullName evidence="1">Uncharacterized protein</fullName>
    </submittedName>
</protein>
<accession>A0ACB5UK36</accession>
<name>A0ACB5UK36_9FIRM</name>
<sequence length="538" mass="61938">MFKLLIVEDEHIVRLALSSMINWEANNIKIVAEVTNGKEALDILQSTNIDIVITDINMSVMNGLKLLKAMNDIGYSGTSIVLSAYNDYDYIRQAFKLGASDYILKANMEPDNVLALVKSVLEKNKVTNKRKGNAAELDENLHERDYGLLLKIIAEDSYRVDEQLIRKMYDKLGFSGEYDCSVLLVDDYSTIIEKYGSDGIYEFSKHVMDSIKFQLKKQGIGYGVSITPEKYMILTNIKLASETAKRKKLELIINRIQQSLMMYLDISTTVGVANHGRTFINLHEMFSKANQLADLRYIYGKGKILYQENADFIKQVDGESIIGKEDSLIESIAELNIHKVDYELDLLLNKISTYKNNSYKDLISYYLELIMTIIINCSKLDNNTKNIFEHSTNFYDIISKFETKEEVHLWIKNFVKNIMAYMANNRHISKNSQIKNAKDYMRNKFSMNISLSTVAEYVELSENYLSKLFVSETGETFIQCLTRYRIEEATKLLSNTNMKINKVAIKVGYENVEHFSRVFKKNIGISPKEYQKKEHKLS</sequence>
<evidence type="ECO:0000313" key="2">
    <source>
        <dbReference type="Proteomes" id="UP001374599"/>
    </source>
</evidence>
<reference evidence="1" key="1">
    <citation type="submission" date="2023-09" db="EMBL/GenBank/DDBJ databases">
        <title>Vallitalea sediminicola and Vallitalea maricola sp. nov., anaerobic bacteria isolated from marine sediment.</title>
        <authorList>
            <person name="Hirano S."/>
            <person name="Maeda A."/>
            <person name="Terahara T."/>
            <person name="Mori K."/>
            <person name="Hamada M."/>
            <person name="Matsumoto R."/>
            <person name="Kobayashi T."/>
        </authorList>
    </citation>
    <scope>NUCLEOTIDE SEQUENCE</scope>
    <source>
        <strain evidence="1">AN17-2</strain>
    </source>
</reference>
<keyword evidence="2" id="KW-1185">Reference proteome</keyword>
<dbReference type="EMBL" id="BTPU01000035">
    <property type="protein sequence ID" value="GMQ63121.1"/>
    <property type="molecule type" value="Genomic_DNA"/>
</dbReference>
<gene>
    <name evidence="1" type="ORF">AN2V17_23540</name>
</gene>
<comment type="caution">
    <text evidence="1">The sequence shown here is derived from an EMBL/GenBank/DDBJ whole genome shotgun (WGS) entry which is preliminary data.</text>
</comment>
<dbReference type="Proteomes" id="UP001374599">
    <property type="component" value="Unassembled WGS sequence"/>
</dbReference>
<evidence type="ECO:0000313" key="1">
    <source>
        <dbReference type="EMBL" id="GMQ63121.1"/>
    </source>
</evidence>